<sequence length="144" mass="15924">MASISAPSLTATICTLERRAWSALCSSGADLLPLLSSNPVMIFPGDMILTAVSSPTLHQMLQDSSFKPWKNYSLSHDEVLPLGDTAALIYYRVEAKREDETFRAICSSVWAKEGNAEEWRMVSHQQTLIGRTHCGANVTTGWMF</sequence>
<evidence type="ECO:0000313" key="2">
    <source>
        <dbReference type="EMBL" id="KAF2260289.1"/>
    </source>
</evidence>
<dbReference type="Pfam" id="PF14534">
    <property type="entry name" value="DUF4440"/>
    <property type="match status" value="1"/>
</dbReference>
<dbReference type="Gene3D" id="3.10.450.50">
    <property type="match status" value="1"/>
</dbReference>
<dbReference type="Proteomes" id="UP000800093">
    <property type="component" value="Unassembled WGS sequence"/>
</dbReference>
<gene>
    <name evidence="2" type="ORF">CC78DRAFT_28963</name>
</gene>
<name>A0A9P4JZV1_9PLEO</name>
<reference evidence="3" key="1">
    <citation type="journal article" date="2020" name="Stud. Mycol.">
        <title>101 Dothideomycetes genomes: A test case for predicting lifestyles and emergence of pathogens.</title>
        <authorList>
            <person name="Haridas S."/>
            <person name="Albert R."/>
            <person name="Binder M."/>
            <person name="Bloem J."/>
            <person name="LaButti K."/>
            <person name="Salamov A."/>
            <person name="Andreopoulos B."/>
            <person name="Baker S."/>
            <person name="Barry K."/>
            <person name="Bills G."/>
            <person name="Bluhm B."/>
            <person name="Cannon C."/>
            <person name="Castanera R."/>
            <person name="Culley D."/>
            <person name="Daum C."/>
            <person name="Ezra D."/>
            <person name="Gonzalez J."/>
            <person name="Henrissat B."/>
            <person name="Kuo A."/>
            <person name="Liang C."/>
            <person name="Lipzen A."/>
            <person name="Lutzoni F."/>
            <person name="Magnuson J."/>
            <person name="Mondo S."/>
            <person name="Nolan M."/>
            <person name="Ohm R."/>
            <person name="Pangilinan J."/>
            <person name="Park H.-J."/>
            <person name="Ramirez L."/>
            <person name="Alfaro M."/>
            <person name="Sun H."/>
            <person name="Tritt A."/>
            <person name="Yoshinaga Y."/>
            <person name="Zwiers L.-H."/>
            <person name="Turgeon B."/>
            <person name="Goodwin S."/>
            <person name="Spatafora J."/>
            <person name="Crous P."/>
            <person name="Grigoriev I."/>
        </authorList>
    </citation>
    <scope>NUCLEOTIDE SEQUENCE [LARGE SCALE GENOMIC DNA]</scope>
    <source>
        <strain evidence="3">CBS 304.66</strain>
    </source>
</reference>
<dbReference type="AlphaFoldDB" id="A0A9P4JZV1"/>
<evidence type="ECO:0000313" key="3">
    <source>
        <dbReference type="Proteomes" id="UP000800093"/>
    </source>
</evidence>
<feature type="domain" description="DUF4440" evidence="1">
    <location>
        <begin position="13"/>
        <end position="121"/>
    </location>
</feature>
<comment type="caution">
    <text evidence="2">The sequence shown here is derived from an EMBL/GenBank/DDBJ whole genome shotgun (WGS) entry which is preliminary data.</text>
</comment>
<protein>
    <recommendedName>
        <fullName evidence="1">DUF4440 domain-containing protein</fullName>
    </recommendedName>
</protein>
<dbReference type="EMBL" id="ML986684">
    <property type="protein sequence ID" value="KAF2260289.1"/>
    <property type="molecule type" value="Genomic_DNA"/>
</dbReference>
<dbReference type="OrthoDB" id="2865667at2759"/>
<dbReference type="SUPFAM" id="SSF54427">
    <property type="entry name" value="NTF2-like"/>
    <property type="match status" value="1"/>
</dbReference>
<dbReference type="InterPro" id="IPR032710">
    <property type="entry name" value="NTF2-like_dom_sf"/>
</dbReference>
<keyword evidence="3" id="KW-1185">Reference proteome</keyword>
<dbReference type="InterPro" id="IPR027843">
    <property type="entry name" value="DUF4440"/>
</dbReference>
<evidence type="ECO:0000259" key="1">
    <source>
        <dbReference type="Pfam" id="PF14534"/>
    </source>
</evidence>
<accession>A0A9P4JZV1</accession>
<proteinExistence type="predicted"/>
<organism evidence="2 3">
    <name type="scientific">Lojkania enalia</name>
    <dbReference type="NCBI Taxonomy" id="147567"/>
    <lineage>
        <taxon>Eukaryota</taxon>
        <taxon>Fungi</taxon>
        <taxon>Dikarya</taxon>
        <taxon>Ascomycota</taxon>
        <taxon>Pezizomycotina</taxon>
        <taxon>Dothideomycetes</taxon>
        <taxon>Pleosporomycetidae</taxon>
        <taxon>Pleosporales</taxon>
        <taxon>Pleosporales incertae sedis</taxon>
        <taxon>Lojkania</taxon>
    </lineage>
</organism>